<keyword evidence="1" id="KW-0808">Transferase</keyword>
<evidence type="ECO:0000256" key="8">
    <source>
        <dbReference type="SAM" id="Phobius"/>
    </source>
</evidence>
<dbReference type="Proteomes" id="UP001234989">
    <property type="component" value="Chromosome 7"/>
</dbReference>
<organism evidence="10 11">
    <name type="scientific">Solanum verrucosum</name>
    <dbReference type="NCBI Taxonomy" id="315347"/>
    <lineage>
        <taxon>Eukaryota</taxon>
        <taxon>Viridiplantae</taxon>
        <taxon>Streptophyta</taxon>
        <taxon>Embryophyta</taxon>
        <taxon>Tracheophyta</taxon>
        <taxon>Spermatophyta</taxon>
        <taxon>Magnoliopsida</taxon>
        <taxon>eudicotyledons</taxon>
        <taxon>Gunneridae</taxon>
        <taxon>Pentapetalae</taxon>
        <taxon>asterids</taxon>
        <taxon>lamiids</taxon>
        <taxon>Solanales</taxon>
        <taxon>Solanaceae</taxon>
        <taxon>Solanoideae</taxon>
        <taxon>Solaneae</taxon>
        <taxon>Solanum</taxon>
    </lineage>
</organism>
<evidence type="ECO:0000256" key="7">
    <source>
        <dbReference type="SAM" id="MobiDB-lite"/>
    </source>
</evidence>
<comment type="similarity">
    <text evidence="6">Belongs to the protein kinase superfamily.</text>
</comment>
<feature type="binding site" evidence="5">
    <location>
        <position position="256"/>
    </location>
    <ligand>
        <name>ATP</name>
        <dbReference type="ChEBI" id="CHEBI:30616"/>
    </ligand>
</feature>
<protein>
    <recommendedName>
        <fullName evidence="9">Protein kinase domain-containing protein</fullName>
    </recommendedName>
</protein>
<feature type="compositionally biased region" description="Basic and acidic residues" evidence="7">
    <location>
        <begin position="7"/>
        <end position="20"/>
    </location>
</feature>
<reference evidence="10" key="1">
    <citation type="submission" date="2023-08" db="EMBL/GenBank/DDBJ databases">
        <title>A de novo genome assembly of Solanum verrucosum Schlechtendal, a Mexican diploid species geographically isolated from the other diploid A-genome species in potato relatives.</title>
        <authorList>
            <person name="Hosaka K."/>
        </authorList>
    </citation>
    <scope>NUCLEOTIDE SEQUENCE</scope>
    <source>
        <tissue evidence="10">Young leaves</tissue>
    </source>
</reference>
<dbReference type="Pfam" id="PF00069">
    <property type="entry name" value="Pkinase"/>
    <property type="match status" value="1"/>
</dbReference>
<dbReference type="SUPFAM" id="SSF56112">
    <property type="entry name" value="Protein kinase-like (PK-like)"/>
    <property type="match status" value="1"/>
</dbReference>
<dbReference type="InterPro" id="IPR017441">
    <property type="entry name" value="Protein_kinase_ATP_BS"/>
</dbReference>
<dbReference type="EMBL" id="CP133618">
    <property type="protein sequence ID" value="WMV38818.1"/>
    <property type="molecule type" value="Genomic_DNA"/>
</dbReference>
<accession>A0AAF0U3Z7</accession>
<name>A0AAF0U3Z7_SOLVR</name>
<keyword evidence="8" id="KW-1133">Transmembrane helix</keyword>
<evidence type="ECO:0000256" key="4">
    <source>
        <dbReference type="ARBA" id="ARBA00022840"/>
    </source>
</evidence>
<feature type="domain" description="Protein kinase" evidence="9">
    <location>
        <begin position="225"/>
        <end position="487"/>
    </location>
</feature>
<evidence type="ECO:0000256" key="2">
    <source>
        <dbReference type="ARBA" id="ARBA00022741"/>
    </source>
</evidence>
<keyword evidence="8" id="KW-0472">Membrane</keyword>
<keyword evidence="3" id="KW-0418">Kinase</keyword>
<evidence type="ECO:0000256" key="6">
    <source>
        <dbReference type="RuleBase" id="RU000304"/>
    </source>
</evidence>
<feature type="transmembrane region" description="Helical" evidence="8">
    <location>
        <begin position="83"/>
        <end position="105"/>
    </location>
</feature>
<evidence type="ECO:0000256" key="3">
    <source>
        <dbReference type="ARBA" id="ARBA00022777"/>
    </source>
</evidence>
<feature type="transmembrane region" description="Helical" evidence="8">
    <location>
        <begin position="143"/>
        <end position="160"/>
    </location>
</feature>
<proteinExistence type="inferred from homology"/>
<keyword evidence="11" id="KW-1185">Reference proteome</keyword>
<feature type="transmembrane region" description="Helical" evidence="8">
    <location>
        <begin position="51"/>
        <end position="71"/>
    </location>
</feature>
<evidence type="ECO:0000259" key="9">
    <source>
        <dbReference type="PROSITE" id="PS50011"/>
    </source>
</evidence>
<dbReference type="Gene3D" id="1.10.510.10">
    <property type="entry name" value="Transferase(Phosphotransferase) domain 1"/>
    <property type="match status" value="1"/>
</dbReference>
<dbReference type="GO" id="GO:0007165">
    <property type="term" value="P:signal transduction"/>
    <property type="evidence" value="ECO:0007669"/>
    <property type="project" value="TreeGrafter"/>
</dbReference>
<dbReference type="SMART" id="SM00220">
    <property type="entry name" value="S_TKc"/>
    <property type="match status" value="1"/>
</dbReference>
<evidence type="ECO:0000313" key="11">
    <source>
        <dbReference type="Proteomes" id="UP001234989"/>
    </source>
</evidence>
<dbReference type="InterPro" id="IPR008271">
    <property type="entry name" value="Ser/Thr_kinase_AS"/>
</dbReference>
<keyword evidence="8" id="KW-0812">Transmembrane</keyword>
<keyword evidence="4 5" id="KW-0067">ATP-binding</keyword>
<dbReference type="PROSITE" id="PS00108">
    <property type="entry name" value="PROTEIN_KINASE_ST"/>
    <property type="match status" value="1"/>
</dbReference>
<feature type="region of interest" description="Disordered" evidence="7">
    <location>
        <begin position="1"/>
        <end position="20"/>
    </location>
</feature>
<dbReference type="GO" id="GO:0004674">
    <property type="term" value="F:protein serine/threonine kinase activity"/>
    <property type="evidence" value="ECO:0007669"/>
    <property type="project" value="UniProtKB-KW"/>
</dbReference>
<feature type="transmembrane region" description="Helical" evidence="8">
    <location>
        <begin position="166"/>
        <end position="184"/>
    </location>
</feature>
<gene>
    <name evidence="10" type="ORF">MTR67_032203</name>
</gene>
<dbReference type="PROSITE" id="PS50011">
    <property type="entry name" value="PROTEIN_KINASE_DOM"/>
    <property type="match status" value="1"/>
</dbReference>
<dbReference type="PROSITE" id="PS00107">
    <property type="entry name" value="PROTEIN_KINASE_ATP"/>
    <property type="match status" value="1"/>
</dbReference>
<evidence type="ECO:0000256" key="1">
    <source>
        <dbReference type="ARBA" id="ARBA00022679"/>
    </source>
</evidence>
<sequence>MNFTEMNLRDVNRNRNRDDMMNSDEIPHQVQVDLTVCCAILSSTYGSFMQYISVAGGKLTVLSYVASLLWIYFTPPGRMNMRFLLTMLVAYSFGASISTSTIYLFKINQDYVLRLWAAITVSTGNFLHRAIKAAERSEINFGFLKYCYIVMISGTVLIHLDIDTTFWFITIIALQIVFMAYLMIYSQEILVQKSNYTNTIEADAALEPLKHQKKNSFINKLSMSWKKLKLLGRGSYGTVSLATPLTDYYTLFAAVKSAEDDRSSSLRVEAQILHALRGSDYVIKCFGEDVSIENGKKTYNLFLEYAAGGTLHDLIHKSKMVLEESEAAYYAFQILVGICHVHRKGFIHCDLKPANILVFPGGQHGLANVKLADFGLSLRSETNTCWDTSLKKRRRRRGTLLYAAPESVVCGIQDKAVDIWAFGCILVEMLTGKRPCSDDEEEEEEEKISRRTHEVIKFPNLDDLDLRSLELLTQFCNNTVEGIEFPR</sequence>
<keyword evidence="6" id="KW-0723">Serine/threonine-protein kinase</keyword>
<dbReference type="PANTHER" id="PTHR48011">
    <property type="entry name" value="CCR4-NOT TRANSCRIPTIONAL COMPLEX SUBUNIT CAF120-RELATED"/>
    <property type="match status" value="1"/>
</dbReference>
<dbReference type="InterPro" id="IPR000719">
    <property type="entry name" value="Prot_kinase_dom"/>
</dbReference>
<dbReference type="InterPro" id="IPR011009">
    <property type="entry name" value="Kinase-like_dom_sf"/>
</dbReference>
<evidence type="ECO:0000313" key="10">
    <source>
        <dbReference type="EMBL" id="WMV38818.1"/>
    </source>
</evidence>
<keyword evidence="2 5" id="KW-0547">Nucleotide-binding</keyword>
<dbReference type="AlphaFoldDB" id="A0AAF0U3Z7"/>
<dbReference type="PANTHER" id="PTHR48011:SF78">
    <property type="entry name" value="PROTEIN KINASE DOMAIN-CONTAINING PROTEIN"/>
    <property type="match status" value="1"/>
</dbReference>
<dbReference type="InterPro" id="IPR052751">
    <property type="entry name" value="Plant_MAPKKK"/>
</dbReference>
<evidence type="ECO:0000256" key="5">
    <source>
        <dbReference type="PROSITE-ProRule" id="PRU10141"/>
    </source>
</evidence>
<dbReference type="GO" id="GO:0005524">
    <property type="term" value="F:ATP binding"/>
    <property type="evidence" value="ECO:0007669"/>
    <property type="project" value="UniProtKB-UniRule"/>
</dbReference>